<accession>A0A8T1VMH4</accession>
<evidence type="ECO:0000313" key="3">
    <source>
        <dbReference type="Proteomes" id="UP000694044"/>
    </source>
</evidence>
<sequence length="186" mass="19842">MLASIRPADASLHLPDPEMIRINQPISGTSRCVPDKSDIIRHFIVFSEDARPIGQKRGLRSEQNQHADRTTSKSAARSFSTARVSSSTLAGRTHPQQAAHGGRPSHQKPRRIRPGPPLSQPGATPAQTDLRQEGDSKGFPALLTRSGSSSKPRSETAKAPRDAHREAQACSDAALASCASSPTSPT</sequence>
<reference evidence="2" key="1">
    <citation type="submission" date="2021-02" db="EMBL/GenBank/DDBJ databases">
        <authorList>
            <person name="Palmer J.M."/>
        </authorList>
    </citation>
    <scope>NUCLEOTIDE SEQUENCE</scope>
    <source>
        <strain evidence="2">SCRP734</strain>
    </source>
</reference>
<feature type="compositionally biased region" description="Polar residues" evidence="1">
    <location>
        <begin position="72"/>
        <end position="96"/>
    </location>
</feature>
<comment type="caution">
    <text evidence="2">The sequence shown here is derived from an EMBL/GenBank/DDBJ whole genome shotgun (WGS) entry which is preliminary data.</text>
</comment>
<keyword evidence="3" id="KW-1185">Reference proteome</keyword>
<dbReference type="EMBL" id="JAGDFM010000206">
    <property type="protein sequence ID" value="KAG7382487.1"/>
    <property type="molecule type" value="Genomic_DNA"/>
</dbReference>
<feature type="compositionally biased region" description="Basic and acidic residues" evidence="1">
    <location>
        <begin position="152"/>
        <end position="167"/>
    </location>
</feature>
<evidence type="ECO:0000313" key="2">
    <source>
        <dbReference type="EMBL" id="KAG7382487.1"/>
    </source>
</evidence>
<protein>
    <submittedName>
        <fullName evidence="2">Uncharacterized protein</fullName>
    </submittedName>
</protein>
<feature type="compositionally biased region" description="Low complexity" evidence="1">
    <location>
        <begin position="168"/>
        <end position="186"/>
    </location>
</feature>
<dbReference type="AlphaFoldDB" id="A0A8T1VMH4"/>
<feature type="region of interest" description="Disordered" evidence="1">
    <location>
        <begin position="54"/>
        <end position="186"/>
    </location>
</feature>
<organism evidence="2 3">
    <name type="scientific">Phytophthora pseudosyringae</name>
    <dbReference type="NCBI Taxonomy" id="221518"/>
    <lineage>
        <taxon>Eukaryota</taxon>
        <taxon>Sar</taxon>
        <taxon>Stramenopiles</taxon>
        <taxon>Oomycota</taxon>
        <taxon>Peronosporomycetes</taxon>
        <taxon>Peronosporales</taxon>
        <taxon>Peronosporaceae</taxon>
        <taxon>Phytophthora</taxon>
    </lineage>
</organism>
<dbReference type="Proteomes" id="UP000694044">
    <property type="component" value="Unassembled WGS sequence"/>
</dbReference>
<feature type="compositionally biased region" description="Basic and acidic residues" evidence="1">
    <location>
        <begin position="59"/>
        <end position="71"/>
    </location>
</feature>
<gene>
    <name evidence="2" type="ORF">PHYPSEUDO_004822</name>
</gene>
<feature type="compositionally biased region" description="Basic residues" evidence="1">
    <location>
        <begin position="103"/>
        <end position="113"/>
    </location>
</feature>
<proteinExistence type="predicted"/>
<name>A0A8T1VMH4_9STRA</name>
<evidence type="ECO:0000256" key="1">
    <source>
        <dbReference type="SAM" id="MobiDB-lite"/>
    </source>
</evidence>